<dbReference type="AlphaFoldDB" id="A0A6G0X6Y3"/>
<sequence>MVVRLYVGGLPADVTEDDLKQRFGKVKDCIVSSVDLVMAKEKGRGVRDFAYVNLSGTAEDSAAATYIQTYNNTKWKGKRLRVEIALSDFKARLQEEWDAQESARQAATIAITTAQRPSSSVTTKTVYAGTRIVF</sequence>
<gene>
    <name evidence="4" type="ORF">Ae201684_007784</name>
</gene>
<dbReference type="PANTHER" id="PTHR48029:SF1">
    <property type="entry name" value="NUCLEOLAR PROTEIN 8"/>
    <property type="match status" value="1"/>
</dbReference>
<feature type="domain" description="RRM" evidence="3">
    <location>
        <begin position="3"/>
        <end position="87"/>
    </location>
</feature>
<dbReference type="Gene3D" id="3.30.70.330">
    <property type="match status" value="1"/>
</dbReference>
<comment type="caution">
    <text evidence="4">The sequence shown here is derived from an EMBL/GenBank/DDBJ whole genome shotgun (WGS) entry which is preliminary data.</text>
</comment>
<dbReference type="SMART" id="SM00360">
    <property type="entry name" value="RRM"/>
    <property type="match status" value="1"/>
</dbReference>
<dbReference type="SUPFAM" id="SSF54928">
    <property type="entry name" value="RNA-binding domain, RBD"/>
    <property type="match status" value="1"/>
</dbReference>
<dbReference type="InterPro" id="IPR012677">
    <property type="entry name" value="Nucleotide-bd_a/b_plait_sf"/>
</dbReference>
<dbReference type="Pfam" id="PF00076">
    <property type="entry name" value="RRM_1"/>
    <property type="match status" value="1"/>
</dbReference>
<reference evidence="4 5" key="1">
    <citation type="submission" date="2019-07" db="EMBL/GenBank/DDBJ databases">
        <title>Genomics analysis of Aphanomyces spp. identifies a new class of oomycete effector associated with host adaptation.</title>
        <authorList>
            <person name="Gaulin E."/>
        </authorList>
    </citation>
    <scope>NUCLEOTIDE SEQUENCE [LARGE SCALE GENOMIC DNA]</scope>
    <source>
        <strain evidence="4 5">ATCC 201684</strain>
    </source>
</reference>
<dbReference type="Proteomes" id="UP000481153">
    <property type="component" value="Unassembled WGS sequence"/>
</dbReference>
<keyword evidence="1 2" id="KW-0694">RNA-binding</keyword>
<name>A0A6G0X6Y3_9STRA</name>
<dbReference type="EMBL" id="VJMJ01000093">
    <property type="protein sequence ID" value="KAF0735779.1"/>
    <property type="molecule type" value="Genomic_DNA"/>
</dbReference>
<dbReference type="PROSITE" id="PS50102">
    <property type="entry name" value="RRM"/>
    <property type="match status" value="1"/>
</dbReference>
<evidence type="ECO:0000256" key="1">
    <source>
        <dbReference type="ARBA" id="ARBA00022884"/>
    </source>
</evidence>
<evidence type="ECO:0000313" key="4">
    <source>
        <dbReference type="EMBL" id="KAF0735779.1"/>
    </source>
</evidence>
<evidence type="ECO:0000259" key="3">
    <source>
        <dbReference type="PROSITE" id="PS50102"/>
    </source>
</evidence>
<organism evidence="4 5">
    <name type="scientific">Aphanomyces euteiches</name>
    <dbReference type="NCBI Taxonomy" id="100861"/>
    <lineage>
        <taxon>Eukaryota</taxon>
        <taxon>Sar</taxon>
        <taxon>Stramenopiles</taxon>
        <taxon>Oomycota</taxon>
        <taxon>Saprolegniomycetes</taxon>
        <taxon>Saprolegniales</taxon>
        <taxon>Verrucalvaceae</taxon>
        <taxon>Aphanomyces</taxon>
    </lineage>
</organism>
<accession>A0A6G0X6Y3</accession>
<proteinExistence type="predicted"/>
<dbReference type="PANTHER" id="PTHR48029">
    <property type="entry name" value="NUCLEOLAR PROTEIN 8"/>
    <property type="match status" value="1"/>
</dbReference>
<dbReference type="InterPro" id="IPR035979">
    <property type="entry name" value="RBD_domain_sf"/>
</dbReference>
<dbReference type="GO" id="GO:0003723">
    <property type="term" value="F:RNA binding"/>
    <property type="evidence" value="ECO:0007669"/>
    <property type="project" value="UniProtKB-UniRule"/>
</dbReference>
<evidence type="ECO:0000256" key="2">
    <source>
        <dbReference type="PROSITE-ProRule" id="PRU00176"/>
    </source>
</evidence>
<protein>
    <recommendedName>
        <fullName evidence="3">RRM domain-containing protein</fullName>
    </recommendedName>
</protein>
<dbReference type="InterPro" id="IPR000504">
    <property type="entry name" value="RRM_dom"/>
</dbReference>
<keyword evidence="5" id="KW-1185">Reference proteome</keyword>
<evidence type="ECO:0000313" key="5">
    <source>
        <dbReference type="Proteomes" id="UP000481153"/>
    </source>
</evidence>
<dbReference type="VEuPathDB" id="FungiDB:AeMF1_000901"/>